<dbReference type="PANTHER" id="PTHR12186:SF2">
    <property type="entry name" value="FGFR1 ONCOGENE PARTNER 2 HOMOLOG"/>
    <property type="match status" value="1"/>
</dbReference>
<dbReference type="InterPro" id="IPR008555">
    <property type="entry name" value="SIKE"/>
</dbReference>
<dbReference type="RefSeq" id="XP_013786871.1">
    <property type="nucleotide sequence ID" value="XM_013931417.2"/>
</dbReference>
<proteinExistence type="inferred from homology"/>
<feature type="coiled-coil region" evidence="3">
    <location>
        <begin position="41"/>
        <end position="75"/>
    </location>
</feature>
<dbReference type="Pfam" id="PF05769">
    <property type="entry name" value="SIKE"/>
    <property type="match status" value="1"/>
</dbReference>
<name>A0ABM1BQT6_LIMPO</name>
<organism evidence="4 5">
    <name type="scientific">Limulus polyphemus</name>
    <name type="common">Atlantic horseshoe crab</name>
    <dbReference type="NCBI Taxonomy" id="6850"/>
    <lineage>
        <taxon>Eukaryota</taxon>
        <taxon>Metazoa</taxon>
        <taxon>Ecdysozoa</taxon>
        <taxon>Arthropoda</taxon>
        <taxon>Chelicerata</taxon>
        <taxon>Merostomata</taxon>
        <taxon>Xiphosura</taxon>
        <taxon>Limulidae</taxon>
        <taxon>Limulus</taxon>
    </lineage>
</organism>
<evidence type="ECO:0000256" key="1">
    <source>
        <dbReference type="ARBA" id="ARBA00005537"/>
    </source>
</evidence>
<reference evidence="5" key="1">
    <citation type="submission" date="2025-08" db="UniProtKB">
        <authorList>
            <consortium name="RefSeq"/>
        </authorList>
    </citation>
    <scope>IDENTIFICATION</scope>
    <source>
        <tissue evidence="5">Muscle</tissue>
    </source>
</reference>
<sequence length="173" mass="20073">MSTILVLYAHLHIEFWNNNEELTELTTSIEQRPLSLCTLNVQQENRHIRELQQENQELRSLVEEHQSALDHIMRKYRKLVTSLLEENSVKWDKLCSSDSEMMQEKLDQICEMVAVMRKAVDVDEVADIKSKELLAQLQTENKVLKELVYLSKSAGSLSNLLLETVDEEVQTDS</sequence>
<keyword evidence="4" id="KW-1185">Reference proteome</keyword>
<dbReference type="PANTHER" id="PTHR12186">
    <property type="entry name" value="SIKE FAMILY MEMBER"/>
    <property type="match status" value="1"/>
</dbReference>
<accession>A0ABM1BQT6</accession>
<keyword evidence="2 3" id="KW-0175">Coiled coil</keyword>
<comment type="similarity">
    <text evidence="1">Belongs to the SIKE family.</text>
</comment>
<evidence type="ECO:0000256" key="2">
    <source>
        <dbReference type="ARBA" id="ARBA00023054"/>
    </source>
</evidence>
<gene>
    <name evidence="5" type="primary">LOC106470844</name>
</gene>
<evidence type="ECO:0000313" key="4">
    <source>
        <dbReference type="Proteomes" id="UP000694941"/>
    </source>
</evidence>
<evidence type="ECO:0000256" key="3">
    <source>
        <dbReference type="SAM" id="Coils"/>
    </source>
</evidence>
<dbReference type="Proteomes" id="UP000694941">
    <property type="component" value="Unplaced"/>
</dbReference>
<evidence type="ECO:0000313" key="5">
    <source>
        <dbReference type="RefSeq" id="XP_013786871.1"/>
    </source>
</evidence>
<dbReference type="GeneID" id="106470844"/>
<protein>
    <submittedName>
        <fullName evidence="5">FGFR1 oncogene partner 2 homolog isoform X2</fullName>
    </submittedName>
</protein>